<evidence type="ECO:0000313" key="2">
    <source>
        <dbReference type="Proteomes" id="UP000789706"/>
    </source>
</evidence>
<evidence type="ECO:0000313" key="1">
    <source>
        <dbReference type="EMBL" id="CAG8550520.1"/>
    </source>
</evidence>
<dbReference type="Proteomes" id="UP000789706">
    <property type="component" value="Unassembled WGS sequence"/>
</dbReference>
<protein>
    <submittedName>
        <fullName evidence="1">3663_t:CDS:1</fullName>
    </submittedName>
</protein>
<proteinExistence type="predicted"/>
<sequence length="49" mass="5715">MLSTYYISDNNDSIIKKRFLNKVFSDHEAARMNPDQENHKAAKLSQELC</sequence>
<keyword evidence="2" id="KW-1185">Reference proteome</keyword>
<dbReference type="EMBL" id="CAJVPK010000806">
    <property type="protein sequence ID" value="CAG8550520.1"/>
    <property type="molecule type" value="Genomic_DNA"/>
</dbReference>
<comment type="caution">
    <text evidence="1">The sequence shown here is derived from an EMBL/GenBank/DDBJ whole genome shotgun (WGS) entry which is preliminary data.</text>
</comment>
<gene>
    <name evidence="1" type="ORF">DEBURN_LOCUS7075</name>
</gene>
<name>A0A9N9B234_9GLOM</name>
<accession>A0A9N9B234</accession>
<reference evidence="1" key="1">
    <citation type="submission" date="2021-06" db="EMBL/GenBank/DDBJ databases">
        <authorList>
            <person name="Kallberg Y."/>
            <person name="Tangrot J."/>
            <person name="Rosling A."/>
        </authorList>
    </citation>
    <scope>NUCLEOTIDE SEQUENCE</scope>
    <source>
        <strain evidence="1">AZ414A</strain>
    </source>
</reference>
<organism evidence="1 2">
    <name type="scientific">Diversispora eburnea</name>
    <dbReference type="NCBI Taxonomy" id="1213867"/>
    <lineage>
        <taxon>Eukaryota</taxon>
        <taxon>Fungi</taxon>
        <taxon>Fungi incertae sedis</taxon>
        <taxon>Mucoromycota</taxon>
        <taxon>Glomeromycotina</taxon>
        <taxon>Glomeromycetes</taxon>
        <taxon>Diversisporales</taxon>
        <taxon>Diversisporaceae</taxon>
        <taxon>Diversispora</taxon>
    </lineage>
</organism>
<dbReference type="AlphaFoldDB" id="A0A9N9B234"/>